<sequence>MVATVRGARRLRGSTHERARKAPPRRLQRRKDSVGRVQNETRSKKTRSGSTHAAERGFCRFCISYRERALIRRLWPPPWNSCTALEHLFPGTVHVCLPVTSRPPVTCVTGVTYHEASPAAGSGPAGERRGARRRGNWATCTFNSAQTMRDSAAPAPAPPGLMARAYKACTRPLAMTLIALGVEGH</sequence>
<feature type="region of interest" description="Disordered" evidence="1">
    <location>
        <begin position="1"/>
        <end position="51"/>
    </location>
</feature>
<dbReference type="EMBL" id="BGZK01001132">
    <property type="protein sequence ID" value="GBP72079.1"/>
    <property type="molecule type" value="Genomic_DNA"/>
</dbReference>
<evidence type="ECO:0000256" key="1">
    <source>
        <dbReference type="SAM" id="MobiDB-lite"/>
    </source>
</evidence>
<accession>A0A4C1YBQ4</accession>
<keyword evidence="3" id="KW-1185">Reference proteome</keyword>
<protein>
    <submittedName>
        <fullName evidence="2">Uncharacterized protein</fullName>
    </submittedName>
</protein>
<evidence type="ECO:0000313" key="3">
    <source>
        <dbReference type="Proteomes" id="UP000299102"/>
    </source>
</evidence>
<reference evidence="2 3" key="1">
    <citation type="journal article" date="2019" name="Commun. Biol.">
        <title>The bagworm genome reveals a unique fibroin gene that provides high tensile strength.</title>
        <authorList>
            <person name="Kono N."/>
            <person name="Nakamura H."/>
            <person name="Ohtoshi R."/>
            <person name="Tomita M."/>
            <person name="Numata K."/>
            <person name="Arakawa K."/>
        </authorList>
    </citation>
    <scope>NUCLEOTIDE SEQUENCE [LARGE SCALE GENOMIC DNA]</scope>
</reference>
<feature type="compositionally biased region" description="Basic residues" evidence="1">
    <location>
        <begin position="7"/>
        <end position="29"/>
    </location>
</feature>
<name>A0A4C1YBQ4_EUMVA</name>
<dbReference type="Proteomes" id="UP000299102">
    <property type="component" value="Unassembled WGS sequence"/>
</dbReference>
<evidence type="ECO:0000313" key="2">
    <source>
        <dbReference type="EMBL" id="GBP72079.1"/>
    </source>
</evidence>
<organism evidence="2 3">
    <name type="scientific">Eumeta variegata</name>
    <name type="common">Bagworm moth</name>
    <name type="synonym">Eumeta japonica</name>
    <dbReference type="NCBI Taxonomy" id="151549"/>
    <lineage>
        <taxon>Eukaryota</taxon>
        <taxon>Metazoa</taxon>
        <taxon>Ecdysozoa</taxon>
        <taxon>Arthropoda</taxon>
        <taxon>Hexapoda</taxon>
        <taxon>Insecta</taxon>
        <taxon>Pterygota</taxon>
        <taxon>Neoptera</taxon>
        <taxon>Endopterygota</taxon>
        <taxon>Lepidoptera</taxon>
        <taxon>Glossata</taxon>
        <taxon>Ditrysia</taxon>
        <taxon>Tineoidea</taxon>
        <taxon>Psychidae</taxon>
        <taxon>Oiketicinae</taxon>
        <taxon>Eumeta</taxon>
    </lineage>
</organism>
<feature type="compositionally biased region" description="Basic and acidic residues" evidence="1">
    <location>
        <begin position="30"/>
        <end position="43"/>
    </location>
</feature>
<comment type="caution">
    <text evidence="2">The sequence shown here is derived from an EMBL/GenBank/DDBJ whole genome shotgun (WGS) entry which is preliminary data.</text>
</comment>
<gene>
    <name evidence="2" type="ORF">EVAR_49644_1</name>
</gene>
<proteinExistence type="predicted"/>
<dbReference type="AlphaFoldDB" id="A0A4C1YBQ4"/>